<name>A0ACC1AX04_9ROSI</name>
<accession>A0ACC1AX04</accession>
<dbReference type="EMBL" id="CM047904">
    <property type="protein sequence ID" value="KAJ0091155.1"/>
    <property type="molecule type" value="Genomic_DNA"/>
</dbReference>
<protein>
    <submittedName>
        <fullName evidence="1">Uncharacterized protein</fullName>
    </submittedName>
</protein>
<gene>
    <name evidence="1" type="ORF">Patl1_13827</name>
</gene>
<dbReference type="Proteomes" id="UP001164250">
    <property type="component" value="Chromosome 8"/>
</dbReference>
<evidence type="ECO:0000313" key="1">
    <source>
        <dbReference type="EMBL" id="KAJ0091155.1"/>
    </source>
</evidence>
<keyword evidence="2" id="KW-1185">Reference proteome</keyword>
<organism evidence="1 2">
    <name type="scientific">Pistacia atlantica</name>
    <dbReference type="NCBI Taxonomy" id="434234"/>
    <lineage>
        <taxon>Eukaryota</taxon>
        <taxon>Viridiplantae</taxon>
        <taxon>Streptophyta</taxon>
        <taxon>Embryophyta</taxon>
        <taxon>Tracheophyta</taxon>
        <taxon>Spermatophyta</taxon>
        <taxon>Magnoliopsida</taxon>
        <taxon>eudicotyledons</taxon>
        <taxon>Gunneridae</taxon>
        <taxon>Pentapetalae</taxon>
        <taxon>rosids</taxon>
        <taxon>malvids</taxon>
        <taxon>Sapindales</taxon>
        <taxon>Anacardiaceae</taxon>
        <taxon>Pistacia</taxon>
    </lineage>
</organism>
<evidence type="ECO:0000313" key="2">
    <source>
        <dbReference type="Proteomes" id="UP001164250"/>
    </source>
</evidence>
<comment type="caution">
    <text evidence="1">The sequence shown here is derived from an EMBL/GenBank/DDBJ whole genome shotgun (WGS) entry which is preliminary data.</text>
</comment>
<sequence length="118" mass="12179">MLVTLLVPKRCFHVVILSKEAMPVVKKECLWCDLCFECFGDAEVGGNADGSGGEEVIPCDGGIAGAIVGGISVSGGEGNGAKWSGDEVNGGNEGSLGLGKGGISCECDNWFMDWGFKM</sequence>
<proteinExistence type="predicted"/>
<reference evidence="2" key="1">
    <citation type="journal article" date="2023" name="G3 (Bethesda)">
        <title>Genome assembly and association tests identify interacting loci associated with vigor, precocity, and sex in interspecific pistachio rootstocks.</title>
        <authorList>
            <person name="Palmer W."/>
            <person name="Jacygrad E."/>
            <person name="Sagayaradj S."/>
            <person name="Cavanaugh K."/>
            <person name="Han R."/>
            <person name="Bertier L."/>
            <person name="Beede B."/>
            <person name="Kafkas S."/>
            <person name="Golino D."/>
            <person name="Preece J."/>
            <person name="Michelmore R."/>
        </authorList>
    </citation>
    <scope>NUCLEOTIDE SEQUENCE [LARGE SCALE GENOMIC DNA]</scope>
</reference>